<dbReference type="OrthoDB" id="8876749at2759"/>
<keyword evidence="4 12" id="KW-0716">Sensory transduction</keyword>
<feature type="transmembrane region" description="Helical" evidence="13">
    <location>
        <begin position="20"/>
        <end position="41"/>
    </location>
</feature>
<comment type="subcellular location">
    <subcellularLocation>
        <location evidence="1 12">Membrane</location>
        <topology evidence="1 12">Multi-pass membrane protein</topology>
    </subcellularLocation>
</comment>
<evidence type="ECO:0000313" key="15">
    <source>
        <dbReference type="Proteomes" id="UP000770717"/>
    </source>
</evidence>
<keyword evidence="15" id="KW-1185">Reference proteome</keyword>
<keyword evidence="9 12" id="KW-0675">Receptor</keyword>
<feature type="transmembrane region" description="Helical" evidence="13">
    <location>
        <begin position="149"/>
        <end position="179"/>
    </location>
</feature>
<evidence type="ECO:0000256" key="12">
    <source>
        <dbReference type="RuleBase" id="RU004424"/>
    </source>
</evidence>
<evidence type="ECO:0000313" key="14">
    <source>
        <dbReference type="EMBL" id="KAG9465882.1"/>
    </source>
</evidence>
<sequence>MFIIIINLNCWKKSPPLQSIDIIITCLATVRITLLVLYFKLIFYTIFKPLRMIIDTINEFITILTITVEFCSLWWGSLLCVFYCVKITNYSNTFFMRLKMKISKMVPWLLLISLALSFLSSFPYKGFIFHNVSMYFNGTDSRTGNDLNWGIYFIVHFAGSIIPFTIFCISVGLLIVSLLRHTRYMGNRNSGFSDAQRNIHLSVIQNMIFFLFFYVLHFLGSNLLPFCTRYKKHLLTPLCAIFYVALPSLHSISIILSNRELKNAILIFLCCS</sequence>
<dbReference type="GO" id="GO:0004930">
    <property type="term" value="F:G protein-coupled receptor activity"/>
    <property type="evidence" value="ECO:0007669"/>
    <property type="project" value="UniProtKB-KW"/>
</dbReference>
<dbReference type="SUPFAM" id="SSF81321">
    <property type="entry name" value="Family A G protein-coupled receptor-like"/>
    <property type="match status" value="1"/>
</dbReference>
<dbReference type="FunFam" id="1.20.1070.10:FF:000055">
    <property type="entry name" value="Taste receptor type 2"/>
    <property type="match status" value="1"/>
</dbReference>
<feature type="transmembrane region" description="Helical" evidence="13">
    <location>
        <begin position="234"/>
        <end position="256"/>
    </location>
</feature>
<dbReference type="GO" id="GO:0016020">
    <property type="term" value="C:membrane"/>
    <property type="evidence" value="ECO:0007669"/>
    <property type="project" value="UniProtKB-SubCell"/>
</dbReference>
<evidence type="ECO:0000256" key="7">
    <source>
        <dbReference type="ARBA" id="ARBA00023040"/>
    </source>
</evidence>
<feature type="non-terminal residue" evidence="14">
    <location>
        <position position="272"/>
    </location>
</feature>
<dbReference type="Pfam" id="PF05296">
    <property type="entry name" value="TAS2R"/>
    <property type="match status" value="1"/>
</dbReference>
<dbReference type="PANTHER" id="PTHR11394:SF47">
    <property type="entry name" value="TASTE RECEPTOR TYPE 2 MEMBER 40"/>
    <property type="match status" value="1"/>
</dbReference>
<evidence type="ECO:0000256" key="10">
    <source>
        <dbReference type="ARBA" id="ARBA00023224"/>
    </source>
</evidence>
<evidence type="ECO:0000256" key="6">
    <source>
        <dbReference type="ARBA" id="ARBA00022989"/>
    </source>
</evidence>
<dbReference type="PANTHER" id="PTHR11394">
    <property type="entry name" value="TASTE RECEPTOR TYPE 2"/>
    <property type="match status" value="1"/>
</dbReference>
<evidence type="ECO:0000256" key="3">
    <source>
        <dbReference type="ARBA" id="ARBA00022480"/>
    </source>
</evidence>
<proteinExistence type="inferred from homology"/>
<keyword evidence="8 12" id="KW-0472">Membrane</keyword>
<evidence type="ECO:0000256" key="1">
    <source>
        <dbReference type="ARBA" id="ARBA00004141"/>
    </source>
</evidence>
<keyword evidence="6 13" id="KW-1133">Transmembrane helix</keyword>
<comment type="similarity">
    <text evidence="2 11">Belongs to the G-protein coupled receptor T2R family.</text>
</comment>
<organism evidence="14 15">
    <name type="scientific">Eleutherodactylus coqui</name>
    <name type="common">Puerto Rican coqui</name>
    <dbReference type="NCBI Taxonomy" id="57060"/>
    <lineage>
        <taxon>Eukaryota</taxon>
        <taxon>Metazoa</taxon>
        <taxon>Chordata</taxon>
        <taxon>Craniata</taxon>
        <taxon>Vertebrata</taxon>
        <taxon>Euteleostomi</taxon>
        <taxon>Amphibia</taxon>
        <taxon>Batrachia</taxon>
        <taxon>Anura</taxon>
        <taxon>Neobatrachia</taxon>
        <taxon>Hyloidea</taxon>
        <taxon>Eleutherodactylidae</taxon>
        <taxon>Eleutherodactylinae</taxon>
        <taxon>Eleutherodactylus</taxon>
        <taxon>Eleutherodactylus</taxon>
    </lineage>
</organism>
<feature type="transmembrane region" description="Helical" evidence="13">
    <location>
        <begin position="199"/>
        <end position="219"/>
    </location>
</feature>
<keyword evidence="5 12" id="KW-0812">Transmembrane</keyword>
<evidence type="ECO:0000256" key="2">
    <source>
        <dbReference type="ARBA" id="ARBA00007376"/>
    </source>
</evidence>
<comment type="caution">
    <text evidence="14">The sequence shown here is derived from an EMBL/GenBank/DDBJ whole genome shotgun (WGS) entry which is preliminary data.</text>
</comment>
<evidence type="ECO:0000256" key="11">
    <source>
        <dbReference type="RuleBase" id="RU004423"/>
    </source>
</evidence>
<dbReference type="InterPro" id="IPR007960">
    <property type="entry name" value="TAS2R"/>
</dbReference>
<protein>
    <recommendedName>
        <fullName evidence="12">Taste receptor type 2</fullName>
    </recommendedName>
</protein>
<keyword evidence="3 12" id="KW-0919">Taste</keyword>
<accession>A0A8J6EA20</accession>
<evidence type="ECO:0000256" key="9">
    <source>
        <dbReference type="ARBA" id="ARBA00023170"/>
    </source>
</evidence>
<dbReference type="AlphaFoldDB" id="A0A8J6EA20"/>
<keyword evidence="7 12" id="KW-0297">G-protein coupled receptor</keyword>
<dbReference type="GO" id="GO:0033038">
    <property type="term" value="F:bitter taste receptor activity"/>
    <property type="evidence" value="ECO:0007669"/>
    <property type="project" value="InterPro"/>
</dbReference>
<evidence type="ECO:0000256" key="4">
    <source>
        <dbReference type="ARBA" id="ARBA00022606"/>
    </source>
</evidence>
<keyword evidence="10 12" id="KW-0807">Transducer</keyword>
<dbReference type="Gene3D" id="1.20.1070.10">
    <property type="entry name" value="Rhodopsin 7-helix transmembrane proteins"/>
    <property type="match status" value="1"/>
</dbReference>
<feature type="transmembrane region" description="Helical" evidence="13">
    <location>
        <begin position="106"/>
        <end position="129"/>
    </location>
</feature>
<evidence type="ECO:0000256" key="8">
    <source>
        <dbReference type="ARBA" id="ARBA00023136"/>
    </source>
</evidence>
<gene>
    <name evidence="14" type="ORF">GDO78_017595</name>
</gene>
<name>A0A8J6EA20_ELECQ</name>
<evidence type="ECO:0000256" key="5">
    <source>
        <dbReference type="ARBA" id="ARBA00022692"/>
    </source>
</evidence>
<reference evidence="14" key="1">
    <citation type="thesis" date="2020" institute="ProQuest LLC" country="789 East Eisenhower Parkway, Ann Arbor, MI, USA">
        <title>Comparative Genomics and Chromosome Evolution.</title>
        <authorList>
            <person name="Mudd A.B."/>
        </authorList>
    </citation>
    <scope>NUCLEOTIDE SEQUENCE</scope>
    <source>
        <strain evidence="14">HN-11 Male</strain>
        <tissue evidence="14">Kidney and liver</tissue>
    </source>
</reference>
<dbReference type="Proteomes" id="UP000770717">
    <property type="component" value="Unassembled WGS sequence"/>
</dbReference>
<feature type="transmembrane region" description="Helical" evidence="13">
    <location>
        <begin position="61"/>
        <end position="85"/>
    </location>
</feature>
<dbReference type="EMBL" id="WNTK01002590">
    <property type="protein sequence ID" value="KAG9465882.1"/>
    <property type="molecule type" value="Genomic_DNA"/>
</dbReference>
<evidence type="ECO:0000256" key="13">
    <source>
        <dbReference type="SAM" id="Phobius"/>
    </source>
</evidence>